<keyword evidence="2" id="KW-0813">Transport</keyword>
<dbReference type="PANTHER" id="PTHR30026:SF20">
    <property type="entry name" value="OUTER MEMBRANE PROTEIN TOLC"/>
    <property type="match status" value="1"/>
</dbReference>
<evidence type="ECO:0000256" key="6">
    <source>
        <dbReference type="ARBA" id="ARBA00023237"/>
    </source>
</evidence>
<evidence type="ECO:0000256" key="3">
    <source>
        <dbReference type="ARBA" id="ARBA00022452"/>
    </source>
</evidence>
<dbReference type="PANTHER" id="PTHR30026">
    <property type="entry name" value="OUTER MEMBRANE PROTEIN TOLC"/>
    <property type="match status" value="1"/>
</dbReference>
<dbReference type="Gene3D" id="1.20.1600.10">
    <property type="entry name" value="Outer membrane efflux proteins (OEP)"/>
    <property type="match status" value="1"/>
</dbReference>
<name>A0A1W1EBV8_9ZZZZ</name>
<keyword evidence="5" id="KW-0472">Membrane</keyword>
<accession>A0A1W1EBV8</accession>
<comment type="subcellular location">
    <subcellularLocation>
        <location evidence="1">Cell outer membrane</location>
    </subcellularLocation>
</comment>
<dbReference type="GO" id="GO:0009279">
    <property type="term" value="C:cell outer membrane"/>
    <property type="evidence" value="ECO:0007669"/>
    <property type="project" value="UniProtKB-SubCell"/>
</dbReference>
<evidence type="ECO:0000256" key="5">
    <source>
        <dbReference type="ARBA" id="ARBA00023136"/>
    </source>
</evidence>
<dbReference type="SUPFAM" id="SSF56954">
    <property type="entry name" value="Outer membrane efflux proteins (OEP)"/>
    <property type="match status" value="1"/>
</dbReference>
<dbReference type="EMBL" id="FPKX01000006">
    <property type="protein sequence ID" value="SFZ97520.1"/>
    <property type="molecule type" value="Genomic_DNA"/>
</dbReference>
<dbReference type="GO" id="GO:0015288">
    <property type="term" value="F:porin activity"/>
    <property type="evidence" value="ECO:0007669"/>
    <property type="project" value="TreeGrafter"/>
</dbReference>
<keyword evidence="4" id="KW-0812">Transmembrane</keyword>
<dbReference type="GO" id="GO:1990281">
    <property type="term" value="C:efflux pump complex"/>
    <property type="evidence" value="ECO:0007669"/>
    <property type="project" value="TreeGrafter"/>
</dbReference>
<keyword evidence="6" id="KW-0998">Cell outer membrane</keyword>
<reference evidence="7" key="1">
    <citation type="submission" date="2016-10" db="EMBL/GenBank/DDBJ databases">
        <authorList>
            <person name="de Groot N.N."/>
        </authorList>
    </citation>
    <scope>NUCLEOTIDE SEQUENCE</scope>
</reference>
<dbReference type="AlphaFoldDB" id="A0A1W1EBV8"/>
<evidence type="ECO:0000256" key="4">
    <source>
        <dbReference type="ARBA" id="ARBA00022692"/>
    </source>
</evidence>
<protein>
    <submittedName>
        <fullName evidence="7">Type I secretion outer membrane protein</fullName>
    </submittedName>
</protein>
<dbReference type="GO" id="GO:0015562">
    <property type="term" value="F:efflux transmembrane transporter activity"/>
    <property type="evidence" value="ECO:0007669"/>
    <property type="project" value="InterPro"/>
</dbReference>
<evidence type="ECO:0000256" key="1">
    <source>
        <dbReference type="ARBA" id="ARBA00004442"/>
    </source>
</evidence>
<dbReference type="InterPro" id="IPR003423">
    <property type="entry name" value="OMP_efflux"/>
</dbReference>
<organism evidence="7">
    <name type="scientific">hydrothermal vent metagenome</name>
    <dbReference type="NCBI Taxonomy" id="652676"/>
    <lineage>
        <taxon>unclassified sequences</taxon>
        <taxon>metagenomes</taxon>
        <taxon>ecological metagenomes</taxon>
    </lineage>
</organism>
<dbReference type="InterPro" id="IPR051906">
    <property type="entry name" value="TolC-like"/>
</dbReference>
<sequence length="428" mass="48186">MKLKYLFVTLLIFSSLQAKQTLTIDQIVELTLKHSPDIDSSRFDFKAAKQRVKSAEGLYLPTLDLSASAGKQGSKLKGQNFDSSDLLRGSIGASQLLYDFGKTTGRIDGSKKEALAYEAKMQQIISDKIFIVKKSYYNILKAKSFIDVQYKNVTLQRQQLNRAKKYLKSGIKTIIDVTDAQVELEQAILDLENAKYDLELQRATLEEAMGFEPNNGNYDVYKRKVTLSNLSKKLPKVSSSLNRLESFAYIHRYAMQSSKHMIESAKSNVNTQTGRYYPTISLGADYTTQKVNGIAAGMLPEDQGSIAVNVNWNLFEGQRTDAAVQEAKISVLRASSQLQSVKLAIKKQVVDSYIGLRRSKKNVLLSQSIAKASLEKYIQAKKRYENELADYIELQQARQGYIESLSNVVESYYNYYISLAQLDHSIGK</sequence>
<proteinExistence type="predicted"/>
<dbReference type="Pfam" id="PF02321">
    <property type="entry name" value="OEP"/>
    <property type="match status" value="2"/>
</dbReference>
<dbReference type="InterPro" id="IPR028351">
    <property type="entry name" value="CyaE"/>
</dbReference>
<evidence type="ECO:0000313" key="7">
    <source>
        <dbReference type="EMBL" id="SFZ97520.1"/>
    </source>
</evidence>
<evidence type="ECO:0000256" key="2">
    <source>
        <dbReference type="ARBA" id="ARBA00022448"/>
    </source>
</evidence>
<gene>
    <name evidence="7" type="ORF">MNB_SV-5-1376</name>
</gene>
<keyword evidence="3" id="KW-1134">Transmembrane beta strand</keyword>
<dbReference type="PIRSF" id="PIRSF001892">
    <property type="entry name" value="CyaE"/>
    <property type="match status" value="1"/>
</dbReference>